<sequence>MDLTMDSISEVIHDCETCAAIKQAKQMKPPWYVGQWSKYNYGEAWQIDCITLPQTCQVYAQTAISVKNIICERKRQINEYIKASSLGLLGWEKK</sequence>
<dbReference type="AlphaFoldDB" id="A0A3M0L773"/>
<organism evidence="1 2">
    <name type="scientific">Hirundo rustica rustica</name>
    <dbReference type="NCBI Taxonomy" id="333673"/>
    <lineage>
        <taxon>Eukaryota</taxon>
        <taxon>Metazoa</taxon>
        <taxon>Chordata</taxon>
        <taxon>Craniata</taxon>
        <taxon>Vertebrata</taxon>
        <taxon>Euteleostomi</taxon>
        <taxon>Archelosauria</taxon>
        <taxon>Archosauria</taxon>
        <taxon>Dinosauria</taxon>
        <taxon>Saurischia</taxon>
        <taxon>Theropoda</taxon>
        <taxon>Coelurosauria</taxon>
        <taxon>Aves</taxon>
        <taxon>Neognathae</taxon>
        <taxon>Neoaves</taxon>
        <taxon>Telluraves</taxon>
        <taxon>Australaves</taxon>
        <taxon>Passeriformes</taxon>
        <taxon>Sylvioidea</taxon>
        <taxon>Hirundinidae</taxon>
        <taxon>Hirundo</taxon>
    </lineage>
</organism>
<evidence type="ECO:0008006" key="3">
    <source>
        <dbReference type="Google" id="ProtNLM"/>
    </source>
</evidence>
<dbReference type="Proteomes" id="UP000269221">
    <property type="component" value="Unassembled WGS sequence"/>
</dbReference>
<dbReference type="EMBL" id="QRBI01000094">
    <property type="protein sequence ID" value="RMC19814.1"/>
    <property type="molecule type" value="Genomic_DNA"/>
</dbReference>
<reference evidence="1 2" key="1">
    <citation type="submission" date="2018-07" db="EMBL/GenBank/DDBJ databases">
        <title>A high quality draft genome assembly of the barn swallow (H. rustica rustica).</title>
        <authorList>
            <person name="Formenti G."/>
            <person name="Chiara M."/>
            <person name="Poveda L."/>
            <person name="Francoijs K.-J."/>
            <person name="Bonisoli-Alquati A."/>
            <person name="Canova L."/>
            <person name="Gianfranceschi L."/>
            <person name="Horner D.S."/>
            <person name="Saino N."/>
        </authorList>
    </citation>
    <scope>NUCLEOTIDE SEQUENCE [LARGE SCALE GENOMIC DNA]</scope>
    <source>
        <strain evidence="1">Chelidonia</strain>
        <tissue evidence="1">Blood</tissue>
    </source>
</reference>
<evidence type="ECO:0000313" key="2">
    <source>
        <dbReference type="Proteomes" id="UP000269221"/>
    </source>
</evidence>
<gene>
    <name evidence="1" type="ORF">DUI87_03379</name>
</gene>
<keyword evidence="2" id="KW-1185">Reference proteome</keyword>
<comment type="caution">
    <text evidence="1">The sequence shown here is derived from an EMBL/GenBank/DDBJ whole genome shotgun (WGS) entry which is preliminary data.</text>
</comment>
<protein>
    <recommendedName>
        <fullName evidence="3">Integrase zinc-binding domain-containing protein</fullName>
    </recommendedName>
</protein>
<accession>A0A3M0L773</accession>
<dbReference type="OrthoDB" id="9950135at2759"/>
<evidence type="ECO:0000313" key="1">
    <source>
        <dbReference type="EMBL" id="RMC19814.1"/>
    </source>
</evidence>
<name>A0A3M0L773_HIRRU</name>
<proteinExistence type="predicted"/>